<gene>
    <name evidence="3" type="ORF">DPMN_176859</name>
</gene>
<dbReference type="Proteomes" id="UP000828390">
    <property type="component" value="Unassembled WGS sequence"/>
</dbReference>
<protein>
    <submittedName>
        <fullName evidence="3">Uncharacterized protein</fullName>
    </submittedName>
</protein>
<feature type="region of interest" description="Disordered" evidence="2">
    <location>
        <begin position="1"/>
        <end position="30"/>
    </location>
</feature>
<name>A0A9D4EC60_DREPO</name>
<evidence type="ECO:0000313" key="3">
    <source>
        <dbReference type="EMBL" id="KAH3775457.1"/>
    </source>
</evidence>
<proteinExistence type="predicted"/>
<reference evidence="3" key="1">
    <citation type="journal article" date="2019" name="bioRxiv">
        <title>The Genome of the Zebra Mussel, Dreissena polymorpha: A Resource for Invasive Species Research.</title>
        <authorList>
            <person name="McCartney M.A."/>
            <person name="Auch B."/>
            <person name="Kono T."/>
            <person name="Mallez S."/>
            <person name="Zhang Y."/>
            <person name="Obille A."/>
            <person name="Becker A."/>
            <person name="Abrahante J.E."/>
            <person name="Garbe J."/>
            <person name="Badalamenti J.P."/>
            <person name="Herman A."/>
            <person name="Mangelson H."/>
            <person name="Liachko I."/>
            <person name="Sullivan S."/>
            <person name="Sone E.D."/>
            <person name="Koren S."/>
            <person name="Silverstein K.A.T."/>
            <person name="Beckman K.B."/>
            <person name="Gohl D.M."/>
        </authorList>
    </citation>
    <scope>NUCLEOTIDE SEQUENCE</scope>
    <source>
        <strain evidence="3">Duluth1</strain>
        <tissue evidence="3">Whole animal</tissue>
    </source>
</reference>
<evidence type="ECO:0000256" key="1">
    <source>
        <dbReference type="SAM" id="Coils"/>
    </source>
</evidence>
<evidence type="ECO:0000313" key="4">
    <source>
        <dbReference type="Proteomes" id="UP000828390"/>
    </source>
</evidence>
<accession>A0A9D4EC60</accession>
<sequence length="275" mass="30997">MLNVNVVLDRSGKGKQPEKSAQSSSSKDISVAESRMIMAVMSLQNSIEKQTSRMNEQDKRINEHNKQIKNLLDKITLYDEDYYDCQIDEECDKGAEHVAQPCCEIDPQAGGKENDYLVSRKRKTDEDTNNNSRFSSLAKRFKAVETCDAPIDSVLAENITELFRKGIDEERYNDLIKEENNARPENCEGLCVVQTNQSVWDIIGPVARINDKKMQGIDFSVVKGATILAKVVDKMAKLETEIGNDRFSKLKDECNDVLALLGHANNQINLAKKTF</sequence>
<feature type="compositionally biased region" description="Low complexity" evidence="2">
    <location>
        <begin position="20"/>
        <end position="29"/>
    </location>
</feature>
<dbReference type="PANTHER" id="PTHR34239">
    <property type="entry name" value="APPLE DOMAIN-CONTAINING PROTEIN"/>
    <property type="match status" value="1"/>
</dbReference>
<dbReference type="PANTHER" id="PTHR34239:SF2">
    <property type="entry name" value="TRANSPOSABLE ELEMENT P TRANSPOSASE_THAP9 CONSERVED DOMAIN-CONTAINING PROTEIN"/>
    <property type="match status" value="1"/>
</dbReference>
<feature type="coiled-coil region" evidence="1">
    <location>
        <begin position="40"/>
        <end position="81"/>
    </location>
</feature>
<comment type="caution">
    <text evidence="3">The sequence shown here is derived from an EMBL/GenBank/DDBJ whole genome shotgun (WGS) entry which is preliminary data.</text>
</comment>
<dbReference type="EMBL" id="JAIWYP010000009">
    <property type="protein sequence ID" value="KAH3775457.1"/>
    <property type="molecule type" value="Genomic_DNA"/>
</dbReference>
<evidence type="ECO:0000256" key="2">
    <source>
        <dbReference type="SAM" id="MobiDB-lite"/>
    </source>
</evidence>
<reference evidence="3" key="2">
    <citation type="submission" date="2020-11" db="EMBL/GenBank/DDBJ databases">
        <authorList>
            <person name="McCartney M.A."/>
            <person name="Auch B."/>
            <person name="Kono T."/>
            <person name="Mallez S."/>
            <person name="Becker A."/>
            <person name="Gohl D.M."/>
            <person name="Silverstein K.A.T."/>
            <person name="Koren S."/>
            <person name="Bechman K.B."/>
            <person name="Herman A."/>
            <person name="Abrahante J.E."/>
            <person name="Garbe J."/>
        </authorList>
    </citation>
    <scope>NUCLEOTIDE SEQUENCE</scope>
    <source>
        <strain evidence="3">Duluth1</strain>
        <tissue evidence="3">Whole animal</tissue>
    </source>
</reference>
<keyword evidence="1" id="KW-0175">Coiled coil</keyword>
<dbReference type="AlphaFoldDB" id="A0A9D4EC60"/>
<keyword evidence="4" id="KW-1185">Reference proteome</keyword>
<organism evidence="3 4">
    <name type="scientific">Dreissena polymorpha</name>
    <name type="common">Zebra mussel</name>
    <name type="synonym">Mytilus polymorpha</name>
    <dbReference type="NCBI Taxonomy" id="45954"/>
    <lineage>
        <taxon>Eukaryota</taxon>
        <taxon>Metazoa</taxon>
        <taxon>Spiralia</taxon>
        <taxon>Lophotrochozoa</taxon>
        <taxon>Mollusca</taxon>
        <taxon>Bivalvia</taxon>
        <taxon>Autobranchia</taxon>
        <taxon>Heteroconchia</taxon>
        <taxon>Euheterodonta</taxon>
        <taxon>Imparidentia</taxon>
        <taxon>Neoheterodontei</taxon>
        <taxon>Myida</taxon>
        <taxon>Dreissenoidea</taxon>
        <taxon>Dreissenidae</taxon>
        <taxon>Dreissena</taxon>
    </lineage>
</organism>